<dbReference type="GO" id="GO:0001881">
    <property type="term" value="P:receptor recycling"/>
    <property type="evidence" value="ECO:0007669"/>
    <property type="project" value="TreeGrafter"/>
</dbReference>
<dbReference type="CTD" id="20235240"/>
<evidence type="ECO:0000256" key="1">
    <source>
        <dbReference type="ARBA" id="ARBA00022553"/>
    </source>
</evidence>
<keyword evidence="4" id="KW-1185">Reference proteome</keyword>
<dbReference type="Pfam" id="PF00169">
    <property type="entry name" value="PH"/>
    <property type="match status" value="1"/>
</dbReference>
<feature type="non-terminal residue" evidence="3">
    <location>
        <position position="1"/>
    </location>
</feature>
<accession>V4AG95</accession>
<dbReference type="OMA" id="VCDIKGC"/>
<dbReference type="KEGG" id="lgi:LOTGIDRAFT_147378"/>
<evidence type="ECO:0000259" key="2">
    <source>
        <dbReference type="PROSITE" id="PS50003"/>
    </source>
</evidence>
<dbReference type="GO" id="GO:0005769">
    <property type="term" value="C:early endosome"/>
    <property type="evidence" value="ECO:0007669"/>
    <property type="project" value="TreeGrafter"/>
</dbReference>
<dbReference type="AlphaFoldDB" id="V4AG95"/>
<reference evidence="3 4" key="1">
    <citation type="journal article" date="2013" name="Nature">
        <title>Insights into bilaterian evolution from three spiralian genomes.</title>
        <authorList>
            <person name="Simakov O."/>
            <person name="Marletaz F."/>
            <person name="Cho S.J."/>
            <person name="Edsinger-Gonzales E."/>
            <person name="Havlak P."/>
            <person name="Hellsten U."/>
            <person name="Kuo D.H."/>
            <person name="Larsson T."/>
            <person name="Lv J."/>
            <person name="Arendt D."/>
            <person name="Savage R."/>
            <person name="Osoegawa K."/>
            <person name="de Jong P."/>
            <person name="Grimwood J."/>
            <person name="Chapman J.A."/>
            <person name="Shapiro H."/>
            <person name="Aerts A."/>
            <person name="Otillar R.P."/>
            <person name="Terry A.Y."/>
            <person name="Boore J.L."/>
            <person name="Grigoriev I.V."/>
            <person name="Lindberg D.R."/>
            <person name="Seaver E.C."/>
            <person name="Weisblat D.A."/>
            <person name="Putnam N.H."/>
            <person name="Rokhsar D.S."/>
        </authorList>
    </citation>
    <scope>NUCLEOTIDE SEQUENCE [LARGE SCALE GENOMIC DNA]</scope>
</reference>
<dbReference type="PANTHER" id="PTHR22902">
    <property type="entry name" value="SESQUIPEDALIAN"/>
    <property type="match status" value="1"/>
</dbReference>
<protein>
    <recommendedName>
        <fullName evidence="2">PH domain-containing protein</fullName>
    </recommendedName>
</protein>
<keyword evidence="1" id="KW-0597">Phosphoprotein</keyword>
<dbReference type="InterPro" id="IPR001849">
    <property type="entry name" value="PH_domain"/>
</dbReference>
<dbReference type="GeneID" id="20235240"/>
<proteinExistence type="predicted"/>
<dbReference type="PANTHER" id="PTHR22902:SF27">
    <property type="entry name" value="PLECKSTRIN HOMOLOGY DOMAIN-CONTAINING FAMILY A MEMBER 3"/>
    <property type="match status" value="1"/>
</dbReference>
<dbReference type="PROSITE" id="PS50003">
    <property type="entry name" value="PH_DOMAIN"/>
    <property type="match status" value="1"/>
</dbReference>
<dbReference type="GO" id="GO:0005829">
    <property type="term" value="C:cytosol"/>
    <property type="evidence" value="ECO:0007669"/>
    <property type="project" value="GOC"/>
</dbReference>
<feature type="domain" description="PH" evidence="2">
    <location>
        <begin position="1"/>
        <end position="60"/>
    </location>
</feature>
<dbReference type="InterPro" id="IPR045188">
    <property type="entry name" value="Boi1/Boi2-like"/>
</dbReference>
<dbReference type="HOGENOM" id="CLU_2948592_0_0_1"/>
<gene>
    <name evidence="3" type="ORF">LOTGIDRAFT_147378</name>
</gene>
<name>V4AG95_LOTGI</name>
<dbReference type="GO" id="GO:0042147">
    <property type="term" value="P:retrograde transport, endosome to Golgi"/>
    <property type="evidence" value="ECO:0007669"/>
    <property type="project" value="TreeGrafter"/>
</dbReference>
<dbReference type="InterPro" id="IPR011993">
    <property type="entry name" value="PH-like_dom_sf"/>
</dbReference>
<dbReference type="GO" id="GO:0055037">
    <property type="term" value="C:recycling endosome"/>
    <property type="evidence" value="ECO:0007669"/>
    <property type="project" value="TreeGrafter"/>
</dbReference>
<organism evidence="3 4">
    <name type="scientific">Lottia gigantea</name>
    <name type="common">Giant owl limpet</name>
    <dbReference type="NCBI Taxonomy" id="225164"/>
    <lineage>
        <taxon>Eukaryota</taxon>
        <taxon>Metazoa</taxon>
        <taxon>Spiralia</taxon>
        <taxon>Lophotrochozoa</taxon>
        <taxon>Mollusca</taxon>
        <taxon>Gastropoda</taxon>
        <taxon>Patellogastropoda</taxon>
        <taxon>Lottioidea</taxon>
        <taxon>Lottiidae</taxon>
        <taxon>Lottia</taxon>
    </lineage>
</organism>
<dbReference type="GO" id="GO:0007032">
    <property type="term" value="P:endosome organization"/>
    <property type="evidence" value="ECO:0007669"/>
    <property type="project" value="TreeGrafter"/>
</dbReference>
<sequence length="60" mass="6878">GWQPRWFVLDNGILSYYKSQEDVNNGCKGSIKMSACDISGLLDFILEYLGDRLKPRICHI</sequence>
<dbReference type="EMBL" id="KB201584">
    <property type="protein sequence ID" value="ESO95897.1"/>
    <property type="molecule type" value="Genomic_DNA"/>
</dbReference>
<dbReference type="STRING" id="225164.V4AG95"/>
<dbReference type="OrthoDB" id="1854502at2759"/>
<evidence type="ECO:0000313" key="4">
    <source>
        <dbReference type="Proteomes" id="UP000030746"/>
    </source>
</evidence>
<dbReference type="RefSeq" id="XP_009053415.1">
    <property type="nucleotide sequence ID" value="XM_009055167.1"/>
</dbReference>
<dbReference type="Proteomes" id="UP000030746">
    <property type="component" value="Unassembled WGS sequence"/>
</dbReference>
<evidence type="ECO:0000313" key="3">
    <source>
        <dbReference type="EMBL" id="ESO95897.1"/>
    </source>
</evidence>
<dbReference type="Gene3D" id="2.30.29.30">
    <property type="entry name" value="Pleckstrin-homology domain (PH domain)/Phosphotyrosine-binding domain (PTB)"/>
    <property type="match status" value="1"/>
</dbReference>
<dbReference type="SUPFAM" id="SSF50729">
    <property type="entry name" value="PH domain-like"/>
    <property type="match status" value="1"/>
</dbReference>
<dbReference type="GO" id="GO:0005802">
    <property type="term" value="C:trans-Golgi network"/>
    <property type="evidence" value="ECO:0007669"/>
    <property type="project" value="TreeGrafter"/>
</dbReference>